<evidence type="ECO:0000313" key="3">
    <source>
        <dbReference type="Proteomes" id="UP000198281"/>
    </source>
</evidence>
<reference evidence="3" key="1">
    <citation type="submission" date="2017-06" db="EMBL/GenBank/DDBJ databases">
        <authorList>
            <person name="Varghese N."/>
            <person name="Submissions S."/>
        </authorList>
    </citation>
    <scope>NUCLEOTIDE SEQUENCE [LARGE SCALE GENOMIC DNA]</scope>
    <source>
        <strain evidence="3">LNB2</strain>
    </source>
</reference>
<sequence length="83" mass="9389">MFDNPFSMVVAIVLIVSIAGVLRAKYRRDDEAASAPVRDPDADRLRDEIKALKERVAVLERIATDTNRGVSLDREIEALRHRD</sequence>
<accession>A0A239HPJ5</accession>
<dbReference type="Proteomes" id="UP000198281">
    <property type="component" value="Unassembled WGS sequence"/>
</dbReference>
<protein>
    <recommendedName>
        <fullName evidence="4">Phage shock protein B</fullName>
    </recommendedName>
</protein>
<keyword evidence="3" id="KW-1185">Reference proteome</keyword>
<evidence type="ECO:0000256" key="1">
    <source>
        <dbReference type="SAM" id="Phobius"/>
    </source>
</evidence>
<dbReference type="AlphaFoldDB" id="A0A239HPJ5"/>
<keyword evidence="1" id="KW-0812">Transmembrane</keyword>
<keyword evidence="1" id="KW-0472">Membrane</keyword>
<proteinExistence type="predicted"/>
<dbReference type="RefSeq" id="WP_089220384.1">
    <property type="nucleotide sequence ID" value="NZ_FZOS01000018.1"/>
</dbReference>
<dbReference type="OrthoDB" id="7579171at2"/>
<keyword evidence="1" id="KW-1133">Transmembrane helix</keyword>
<evidence type="ECO:0000313" key="2">
    <source>
        <dbReference type="EMBL" id="SNS82853.1"/>
    </source>
</evidence>
<dbReference type="EMBL" id="FZOS01000018">
    <property type="protein sequence ID" value="SNS82853.1"/>
    <property type="molecule type" value="Genomic_DNA"/>
</dbReference>
<evidence type="ECO:0008006" key="4">
    <source>
        <dbReference type="Google" id="ProtNLM"/>
    </source>
</evidence>
<name>A0A239HPJ5_9SPHN</name>
<gene>
    <name evidence="2" type="ORF">SAMN06295912_11834</name>
</gene>
<feature type="transmembrane region" description="Helical" evidence="1">
    <location>
        <begin position="6"/>
        <end position="24"/>
    </location>
</feature>
<organism evidence="2 3">
    <name type="scientific">Edaphosphingomonas laterariae</name>
    <dbReference type="NCBI Taxonomy" id="861865"/>
    <lineage>
        <taxon>Bacteria</taxon>
        <taxon>Pseudomonadati</taxon>
        <taxon>Pseudomonadota</taxon>
        <taxon>Alphaproteobacteria</taxon>
        <taxon>Sphingomonadales</taxon>
        <taxon>Rhizorhabdaceae</taxon>
        <taxon>Edaphosphingomonas</taxon>
    </lineage>
</organism>